<dbReference type="PANTHER" id="PTHR31896">
    <property type="entry name" value="FAMILY REGULATORY PROTEIN, PUTATIVE (AFU_ORTHOLOGUE AFUA_3G14730)-RELATED"/>
    <property type="match status" value="1"/>
</dbReference>
<sequence>MGESSNAAANRGRFSPSDGQGQAKATADQDNLQRGLVFHKPKPEYDPHQVTLIKKLQTSLSSTLDFFFPLASRLATIEHGDETVSFFVDCNNAGAEFVHVVADGVSVSDIIEQTYVPDHIVSSFFPLNGVRNYEGTSKPLVAVQVTELVDGIFIGCTINHAVIDGISFWHFFNSWSEFSRGFDSLSKPPILERWFLPDTYSPIRIPFFKKEQLHSKFIPPPLKQRVFHFTAESIAKLKAKANAEIGTHKISSLQALMSHLWRSAVHNKQLDPDQETIFEIVIGVRSRLQPPLPKQYLGNAIQGANITMKAGEVLEQGLGYVALKMNETVAMHIEEKLRNHLESWRENPKIPTVLDRPSNCFLLGSSPRHDVYGNDFGWGRPIAVRRGPGNKFDGLIIIFPGAEEGSVDIEACLSPETLQGMRNDAEFMDVVTDL</sequence>
<evidence type="ECO:0000313" key="3">
    <source>
        <dbReference type="EMBL" id="TXG59404.1"/>
    </source>
</evidence>
<protein>
    <recommendedName>
        <fullName evidence="5">HXXXD-type acyl-transferase family protein</fullName>
    </recommendedName>
</protein>
<feature type="region of interest" description="Disordered" evidence="2">
    <location>
        <begin position="1"/>
        <end position="30"/>
    </location>
</feature>
<dbReference type="EMBL" id="VAHF01000006">
    <property type="protein sequence ID" value="TXG59404.1"/>
    <property type="molecule type" value="Genomic_DNA"/>
</dbReference>
<dbReference type="Gene3D" id="3.30.559.10">
    <property type="entry name" value="Chloramphenicol acetyltransferase-like domain"/>
    <property type="match status" value="2"/>
</dbReference>
<keyword evidence="4" id="KW-1185">Reference proteome</keyword>
<dbReference type="OrthoDB" id="849222at2759"/>
<dbReference type="Proteomes" id="UP000323000">
    <property type="component" value="Chromosome 6"/>
</dbReference>
<accession>A0A5C7HR91</accession>
<organism evidence="3 4">
    <name type="scientific">Acer yangbiense</name>
    <dbReference type="NCBI Taxonomy" id="1000413"/>
    <lineage>
        <taxon>Eukaryota</taxon>
        <taxon>Viridiplantae</taxon>
        <taxon>Streptophyta</taxon>
        <taxon>Embryophyta</taxon>
        <taxon>Tracheophyta</taxon>
        <taxon>Spermatophyta</taxon>
        <taxon>Magnoliopsida</taxon>
        <taxon>eudicotyledons</taxon>
        <taxon>Gunneridae</taxon>
        <taxon>Pentapetalae</taxon>
        <taxon>rosids</taxon>
        <taxon>malvids</taxon>
        <taxon>Sapindales</taxon>
        <taxon>Sapindaceae</taxon>
        <taxon>Hippocastanoideae</taxon>
        <taxon>Acereae</taxon>
        <taxon>Acer</taxon>
    </lineage>
</organism>
<evidence type="ECO:0008006" key="5">
    <source>
        <dbReference type="Google" id="ProtNLM"/>
    </source>
</evidence>
<gene>
    <name evidence="3" type="ORF">EZV62_013977</name>
</gene>
<evidence type="ECO:0000256" key="1">
    <source>
        <dbReference type="ARBA" id="ARBA00022679"/>
    </source>
</evidence>
<dbReference type="InterPro" id="IPR051283">
    <property type="entry name" value="Sec_Metabolite_Acyltrans"/>
</dbReference>
<reference evidence="4" key="1">
    <citation type="journal article" date="2019" name="Gigascience">
        <title>De novo genome assembly of the endangered Acer yangbiense, a plant species with extremely small populations endemic to Yunnan Province, China.</title>
        <authorList>
            <person name="Yang J."/>
            <person name="Wariss H.M."/>
            <person name="Tao L."/>
            <person name="Zhang R."/>
            <person name="Yun Q."/>
            <person name="Hollingsworth P."/>
            <person name="Dao Z."/>
            <person name="Luo G."/>
            <person name="Guo H."/>
            <person name="Ma Y."/>
            <person name="Sun W."/>
        </authorList>
    </citation>
    <scope>NUCLEOTIDE SEQUENCE [LARGE SCALE GENOMIC DNA]</scope>
    <source>
        <strain evidence="4">cv. Malutang</strain>
    </source>
</reference>
<dbReference type="GO" id="GO:0016740">
    <property type="term" value="F:transferase activity"/>
    <property type="evidence" value="ECO:0007669"/>
    <property type="project" value="UniProtKB-KW"/>
</dbReference>
<dbReference type="Pfam" id="PF02458">
    <property type="entry name" value="Transferase"/>
    <property type="match status" value="1"/>
</dbReference>
<comment type="caution">
    <text evidence="3">The sequence shown here is derived from an EMBL/GenBank/DDBJ whole genome shotgun (WGS) entry which is preliminary data.</text>
</comment>
<evidence type="ECO:0000313" key="4">
    <source>
        <dbReference type="Proteomes" id="UP000323000"/>
    </source>
</evidence>
<dbReference type="AlphaFoldDB" id="A0A5C7HR91"/>
<name>A0A5C7HR91_9ROSI</name>
<proteinExistence type="predicted"/>
<keyword evidence="1" id="KW-0808">Transferase</keyword>
<dbReference type="InterPro" id="IPR023213">
    <property type="entry name" value="CAT-like_dom_sf"/>
</dbReference>
<dbReference type="PANTHER" id="PTHR31896:SF43">
    <property type="entry name" value="PROTEIN ENHANCED PSEUDOMONAS SUSCEPTIBILITY 1"/>
    <property type="match status" value="1"/>
</dbReference>
<evidence type="ECO:0000256" key="2">
    <source>
        <dbReference type="SAM" id="MobiDB-lite"/>
    </source>
</evidence>